<feature type="domain" description="AMP-dependent synthetase/ligase" evidence="1">
    <location>
        <begin position="58"/>
        <end position="295"/>
    </location>
</feature>
<feature type="domain" description="AMP-dependent ligase C-terminal" evidence="2">
    <location>
        <begin position="345"/>
        <end position="436"/>
    </location>
</feature>
<organism evidence="3 4">
    <name type="scientific">Candidatus Desulfacyla euxinica</name>
    <dbReference type="NCBI Taxonomy" id="2841693"/>
    <lineage>
        <taxon>Bacteria</taxon>
        <taxon>Deltaproteobacteria</taxon>
        <taxon>Candidatus Desulfacyla</taxon>
    </lineage>
</organism>
<dbReference type="InterPro" id="IPR000873">
    <property type="entry name" value="AMP-dep_synth/lig_dom"/>
</dbReference>
<protein>
    <submittedName>
        <fullName evidence="3">Phenylacetate--CoA ligase family protein</fullName>
    </submittedName>
</protein>
<dbReference type="InterPro" id="IPR028154">
    <property type="entry name" value="AMP-dep_Lig_C"/>
</dbReference>
<keyword evidence="3" id="KW-0436">Ligase</keyword>
<dbReference type="GO" id="GO:0016874">
    <property type="term" value="F:ligase activity"/>
    <property type="evidence" value="ECO:0007669"/>
    <property type="project" value="UniProtKB-KW"/>
</dbReference>
<evidence type="ECO:0000259" key="2">
    <source>
        <dbReference type="Pfam" id="PF14535"/>
    </source>
</evidence>
<reference evidence="3 4" key="1">
    <citation type="submission" date="2020-08" db="EMBL/GenBank/DDBJ databases">
        <title>Bridging the membrane lipid divide: bacteria of the FCB group superphylum have the potential to synthesize archaeal ether lipids.</title>
        <authorList>
            <person name="Villanueva L."/>
            <person name="Von Meijenfeldt F.A.B."/>
            <person name="Westbye A.B."/>
            <person name="Yadav S."/>
            <person name="Hopmans E.C."/>
            <person name="Dutilh B.E."/>
            <person name="Sinninghe Damste J.S."/>
        </authorList>
    </citation>
    <scope>NUCLEOTIDE SEQUENCE [LARGE SCALE GENOMIC DNA]</scope>
    <source>
        <strain evidence="3">NIOZ-UU27</strain>
    </source>
</reference>
<name>A0A8J6T3Q4_9DELT</name>
<dbReference type="EMBL" id="JACNJD010000136">
    <property type="protein sequence ID" value="MBC8176452.1"/>
    <property type="molecule type" value="Genomic_DNA"/>
</dbReference>
<dbReference type="InterPro" id="IPR042099">
    <property type="entry name" value="ANL_N_sf"/>
</dbReference>
<dbReference type="Pfam" id="PF14535">
    <property type="entry name" value="AMP-binding_C_2"/>
    <property type="match status" value="1"/>
</dbReference>
<evidence type="ECO:0000313" key="3">
    <source>
        <dbReference type="EMBL" id="MBC8176452.1"/>
    </source>
</evidence>
<dbReference type="Gene3D" id="3.30.300.30">
    <property type="match status" value="1"/>
</dbReference>
<dbReference type="PANTHER" id="PTHR43845">
    <property type="entry name" value="BLR5969 PROTEIN"/>
    <property type="match status" value="1"/>
</dbReference>
<evidence type="ECO:0000259" key="1">
    <source>
        <dbReference type="Pfam" id="PF00501"/>
    </source>
</evidence>
<dbReference type="Gene3D" id="3.40.50.12780">
    <property type="entry name" value="N-terminal domain of ligase-like"/>
    <property type="match status" value="1"/>
</dbReference>
<accession>A0A8J6T3Q4</accession>
<comment type="caution">
    <text evidence="3">The sequence shown here is derived from an EMBL/GenBank/DDBJ whole genome shotgun (WGS) entry which is preliminary data.</text>
</comment>
<dbReference type="AlphaFoldDB" id="A0A8J6T3Q4"/>
<sequence length="438" mass="49741">MEEVRYWQEEIETLARQELKALQLKRFRKRMAYVYKHSPMYKKKYDDAGIRPDDIRTIEDIRNVPFTMKEELRESQAEHPPWGDFMCVPPEEGVRVFQTTGTTGIPVKVLLNKKDWTVHFYDQFMHFMYGYGMNTSDILFVPFGYGLYIAWWGFQAALEQAGVMIVPGGAQSSQDRVKNILEWDATVVCGTPTYLLHLGETARSMGLSLPDSKVKIVAAAGEPGANVPATKAAIEELYGAKCYDDIGSSEISNFGFECIVQKGTHVIESMFYAECLDPDTLDPVGPGEVGELVLSNLCTESMPLLRYRMKDLVRFNRDKCDCGRTFLRLDGGILGRSDDMFQFAGVNIFPSGIENLIRQKAEFSSEYQIVVPRLGSGKRMKIRVEPASDQISETEMSQAVQEFIETFKYRITVTPDVEIAKVGELPRFELKAKRLIRE</sequence>
<dbReference type="InterPro" id="IPR045851">
    <property type="entry name" value="AMP-bd_C_sf"/>
</dbReference>
<dbReference type="Pfam" id="PF00501">
    <property type="entry name" value="AMP-binding"/>
    <property type="match status" value="1"/>
</dbReference>
<dbReference type="Proteomes" id="UP000650524">
    <property type="component" value="Unassembled WGS sequence"/>
</dbReference>
<dbReference type="PANTHER" id="PTHR43845:SF1">
    <property type="entry name" value="BLR5969 PROTEIN"/>
    <property type="match status" value="1"/>
</dbReference>
<proteinExistence type="predicted"/>
<dbReference type="SUPFAM" id="SSF56801">
    <property type="entry name" value="Acetyl-CoA synthetase-like"/>
    <property type="match status" value="1"/>
</dbReference>
<evidence type="ECO:0000313" key="4">
    <source>
        <dbReference type="Proteomes" id="UP000650524"/>
    </source>
</evidence>
<gene>
    <name evidence="3" type="ORF">H8E19_03530</name>
</gene>